<dbReference type="OrthoDB" id="3213869at2"/>
<dbReference type="AlphaFoldDB" id="F9ZVK1"/>
<reference evidence="2" key="3">
    <citation type="submission" date="2011-05" db="EMBL/GenBank/DDBJ databases">
        <title>Complete sequence of Methylomonas methanica MC09.</title>
        <authorList>
            <consortium name="US DOE Joint Genome Institute"/>
            <person name="Lucas S."/>
            <person name="Han J."/>
            <person name="Lapidus A."/>
            <person name="Cheng J.-F."/>
            <person name="Goodwin L."/>
            <person name="Pitluck S."/>
            <person name="Peters L."/>
            <person name="Mikhailova N."/>
            <person name="Teshima H."/>
            <person name="Han C."/>
            <person name="Tapia R."/>
            <person name="Land M."/>
            <person name="Hauser L."/>
            <person name="Kyrpides N."/>
            <person name="Ivanova N."/>
            <person name="Pagani I."/>
            <person name="Stein L."/>
            <person name="Woyke T."/>
        </authorList>
    </citation>
    <scope>NUCLEOTIDE SEQUENCE [LARGE SCALE GENOMIC DNA]</scope>
    <source>
        <strain evidence="2">MC09</strain>
    </source>
</reference>
<dbReference type="HOGENOM" id="CLU_073290_2_1_6"/>
<protein>
    <recommendedName>
        <fullName evidence="3">Hpr(Ser) kinase/phosphatase</fullName>
    </recommendedName>
</protein>
<dbReference type="SUPFAM" id="SSF53795">
    <property type="entry name" value="PEP carboxykinase-like"/>
    <property type="match status" value="1"/>
</dbReference>
<proteinExistence type="predicted"/>
<keyword evidence="2" id="KW-1185">Reference proteome</keyword>
<evidence type="ECO:0000313" key="1">
    <source>
        <dbReference type="EMBL" id="AEG01983.1"/>
    </source>
</evidence>
<dbReference type="STRING" id="857087.Metme_3622"/>
<dbReference type="KEGG" id="mmt:Metme_3622"/>
<organism evidence="1 2">
    <name type="scientific">Methylomonas methanica (strain DSM 25384 / MC09)</name>
    <dbReference type="NCBI Taxonomy" id="857087"/>
    <lineage>
        <taxon>Bacteria</taxon>
        <taxon>Pseudomonadati</taxon>
        <taxon>Pseudomonadota</taxon>
        <taxon>Gammaproteobacteria</taxon>
        <taxon>Methylococcales</taxon>
        <taxon>Methylococcaceae</taxon>
        <taxon>Methylomonas</taxon>
    </lineage>
</organism>
<dbReference type="RefSeq" id="WP_013820202.1">
    <property type="nucleotide sequence ID" value="NC_015572.1"/>
</dbReference>
<evidence type="ECO:0000313" key="2">
    <source>
        <dbReference type="Proteomes" id="UP000008888"/>
    </source>
</evidence>
<sequence>MQGDLTLCGWRVRSELALPELLPWHDNLKPVDIEISFGAVPSPTLPPLFELPHSKLWANRCFLLQLENVGKFWVENGRRIILEPAQNADESELRTFLLGSVLGVLCHQRGLLPVHASTTRINGRSILIAGDSGSGKSTLAAALGARGQALVADDISAFDAQTAMLLPAFPLHKLSSDVLDRLSLPNQGLVANRPGQPKFNVPAANGFTPTPLPPSVIYVLHSDRRVKGVTIERASPAMAMTLLDRMIYRRAVGLKIQSRQSLFLALSTLAGLAPVYRLRRESGLSLDHLDALAERVEAHAYAIHEQKTAEKIHLHSETITE</sequence>
<dbReference type="EMBL" id="CP002738">
    <property type="protein sequence ID" value="AEG01983.1"/>
    <property type="molecule type" value="Genomic_DNA"/>
</dbReference>
<gene>
    <name evidence="1" type="ordered locus">Metme_3622</name>
</gene>
<dbReference type="Gene3D" id="3.40.50.300">
    <property type="entry name" value="P-loop containing nucleotide triphosphate hydrolases"/>
    <property type="match status" value="1"/>
</dbReference>
<dbReference type="InterPro" id="IPR025662">
    <property type="entry name" value="Sigma_54_int_dom_ATP-bd_1"/>
</dbReference>
<dbReference type="eggNOG" id="COG1493">
    <property type="taxonomic scope" value="Bacteria"/>
</dbReference>
<reference evidence="1 2" key="1">
    <citation type="journal article" date="2011" name="J. Bacteriol.">
        <title>Complete Genome Sequence of the Aerobic Marine Methanotroph Methylomonas methanica MC09.</title>
        <authorList>
            <person name="Boden R."/>
            <person name="Cunliffe M."/>
            <person name="Scanlan J."/>
            <person name="Moussard H."/>
            <person name="Kits K.D."/>
            <person name="Klotz M.G."/>
            <person name="Jetten M.S."/>
            <person name="Vuilleumier S."/>
            <person name="Han J."/>
            <person name="Peters L."/>
            <person name="Mikhailova N."/>
            <person name="Teshima H."/>
            <person name="Tapia R."/>
            <person name="Kyrpides N."/>
            <person name="Ivanova N."/>
            <person name="Pagani I."/>
            <person name="Cheng J.F."/>
            <person name="Goodwin L."/>
            <person name="Han C."/>
            <person name="Hauser L."/>
            <person name="Land M.L."/>
            <person name="Lapidus A."/>
            <person name="Lucas S."/>
            <person name="Pitluck S."/>
            <person name="Woyke T."/>
            <person name="Stein L."/>
            <person name="Murrell J.C."/>
        </authorList>
    </citation>
    <scope>NUCLEOTIDE SEQUENCE [LARGE SCALE GENOMIC DNA]</scope>
    <source>
        <strain evidence="1 2">MC09</strain>
    </source>
</reference>
<name>F9ZVK1_METMM</name>
<evidence type="ECO:0008006" key="3">
    <source>
        <dbReference type="Google" id="ProtNLM"/>
    </source>
</evidence>
<dbReference type="InterPro" id="IPR027417">
    <property type="entry name" value="P-loop_NTPase"/>
</dbReference>
<accession>F9ZVK1</accession>
<dbReference type="PROSITE" id="PS00675">
    <property type="entry name" value="SIGMA54_INTERACT_1"/>
    <property type="match status" value="1"/>
</dbReference>
<dbReference type="Proteomes" id="UP000008888">
    <property type="component" value="Chromosome"/>
</dbReference>
<reference key="2">
    <citation type="submission" date="2011-05" db="EMBL/GenBank/DDBJ databases">
        <title>Complete genome sequence of the aerobic marine methanotroph Methylomonas methanica MC09.</title>
        <authorList>
            <person name="Boden R."/>
            <person name="Cunliffe M."/>
            <person name="Scanlan J."/>
            <person name="Moussard H."/>
            <person name="Kits K.D."/>
            <person name="Klotz M."/>
            <person name="Jetten M."/>
            <person name="Vuilleumier S."/>
            <person name="Han J."/>
            <person name="Peters L."/>
            <person name="Mikhailova N."/>
            <person name="Teshima H."/>
            <person name="Tapia R."/>
            <person name="Kyrpides N."/>
            <person name="Ivanova N."/>
            <person name="Pagani I."/>
            <person name="Cheng J.-F."/>
            <person name="Goodwin L."/>
            <person name="Han C."/>
            <person name="Hauser L."/>
            <person name="Land M."/>
            <person name="Lapidus A."/>
            <person name="Lucas S."/>
            <person name="Pitluck S."/>
            <person name="Woyke T."/>
            <person name="Stein L.Y."/>
            <person name="Murrell C."/>
        </authorList>
    </citation>
    <scope>NUCLEOTIDE SEQUENCE</scope>
    <source>
        <strain>MC09</strain>
    </source>
</reference>